<dbReference type="Proteomes" id="UP000250266">
    <property type="component" value="Unassembled WGS sequence"/>
</dbReference>
<reference evidence="1 2" key="1">
    <citation type="journal article" date="2016" name="Nat. Commun.">
        <title>Ectomycorrhizal ecology is imprinted in the genome of the dominant symbiotic fungus Cenococcum geophilum.</title>
        <authorList>
            <consortium name="DOE Joint Genome Institute"/>
            <person name="Peter M."/>
            <person name="Kohler A."/>
            <person name="Ohm R.A."/>
            <person name="Kuo A."/>
            <person name="Krutzmann J."/>
            <person name="Morin E."/>
            <person name="Arend M."/>
            <person name="Barry K.W."/>
            <person name="Binder M."/>
            <person name="Choi C."/>
            <person name="Clum A."/>
            <person name="Copeland A."/>
            <person name="Grisel N."/>
            <person name="Haridas S."/>
            <person name="Kipfer T."/>
            <person name="LaButti K."/>
            <person name="Lindquist E."/>
            <person name="Lipzen A."/>
            <person name="Maire R."/>
            <person name="Meier B."/>
            <person name="Mihaltcheva S."/>
            <person name="Molinier V."/>
            <person name="Murat C."/>
            <person name="Poggeler S."/>
            <person name="Quandt C.A."/>
            <person name="Sperisen C."/>
            <person name="Tritt A."/>
            <person name="Tisserant E."/>
            <person name="Crous P.W."/>
            <person name="Henrissat B."/>
            <person name="Nehls U."/>
            <person name="Egli S."/>
            <person name="Spatafora J.W."/>
            <person name="Grigoriev I.V."/>
            <person name="Martin F.M."/>
        </authorList>
    </citation>
    <scope>NUCLEOTIDE SEQUENCE [LARGE SCALE GENOMIC DNA]</scope>
    <source>
        <strain evidence="1 2">CBS 459.81</strain>
    </source>
</reference>
<proteinExistence type="predicted"/>
<keyword evidence="2" id="KW-1185">Reference proteome</keyword>
<sequence length="58" mass="6469">MDRYRLIGEAYVHGLMLGEVILQDSKIERIGFWLNANSPFGISQSVIEGAEHSGYSRG</sequence>
<gene>
    <name evidence="1" type="ORF">K432DRAFT_384559</name>
</gene>
<accession>A0A8E2E552</accession>
<name>A0A8E2E552_9PEZI</name>
<evidence type="ECO:0000313" key="1">
    <source>
        <dbReference type="EMBL" id="OCK77590.1"/>
    </source>
</evidence>
<dbReference type="EMBL" id="KV745115">
    <property type="protein sequence ID" value="OCK77590.1"/>
    <property type="molecule type" value="Genomic_DNA"/>
</dbReference>
<organism evidence="1 2">
    <name type="scientific">Lepidopterella palustris CBS 459.81</name>
    <dbReference type="NCBI Taxonomy" id="1314670"/>
    <lineage>
        <taxon>Eukaryota</taxon>
        <taxon>Fungi</taxon>
        <taxon>Dikarya</taxon>
        <taxon>Ascomycota</taxon>
        <taxon>Pezizomycotina</taxon>
        <taxon>Dothideomycetes</taxon>
        <taxon>Pleosporomycetidae</taxon>
        <taxon>Mytilinidiales</taxon>
        <taxon>Argynnaceae</taxon>
        <taxon>Lepidopterella</taxon>
    </lineage>
</organism>
<dbReference type="AlphaFoldDB" id="A0A8E2E552"/>
<evidence type="ECO:0000313" key="2">
    <source>
        <dbReference type="Proteomes" id="UP000250266"/>
    </source>
</evidence>
<protein>
    <submittedName>
        <fullName evidence="1">Uncharacterized protein</fullName>
    </submittedName>
</protein>
<dbReference type="OrthoDB" id="2157530at2759"/>